<proteinExistence type="predicted"/>
<keyword evidence="1" id="KW-0472">Membrane</keyword>
<feature type="transmembrane region" description="Helical" evidence="1">
    <location>
        <begin position="9"/>
        <end position="30"/>
    </location>
</feature>
<reference evidence="2 3" key="1">
    <citation type="submission" date="2016-10" db="EMBL/GenBank/DDBJ databases">
        <authorList>
            <person name="de Groot N.N."/>
        </authorList>
    </citation>
    <scope>NUCLEOTIDE SEQUENCE [LARGE SCALE GENOMIC DNA]</scope>
    <source>
        <strain evidence="2 3">DSM 21001</strain>
    </source>
</reference>
<feature type="transmembrane region" description="Helical" evidence="1">
    <location>
        <begin position="202"/>
        <end position="223"/>
    </location>
</feature>
<evidence type="ECO:0000313" key="2">
    <source>
        <dbReference type="EMBL" id="SFS05150.1"/>
    </source>
</evidence>
<dbReference type="Proteomes" id="UP000199024">
    <property type="component" value="Unassembled WGS sequence"/>
</dbReference>
<evidence type="ECO:0000256" key="1">
    <source>
        <dbReference type="SAM" id="Phobius"/>
    </source>
</evidence>
<feature type="transmembrane region" description="Helical" evidence="1">
    <location>
        <begin position="36"/>
        <end position="55"/>
    </location>
</feature>
<keyword evidence="1" id="KW-1133">Transmembrane helix</keyword>
<keyword evidence="3" id="KW-1185">Reference proteome</keyword>
<feature type="transmembrane region" description="Helical" evidence="1">
    <location>
        <begin position="165"/>
        <end position="182"/>
    </location>
</feature>
<dbReference type="STRING" id="474950.SAMN05421771_1041"/>
<dbReference type="RefSeq" id="WP_089837241.1">
    <property type="nucleotide sequence ID" value="NZ_FOZL01000001.1"/>
</dbReference>
<sequence length="235" mass="25972">MLARLNARTLLLAAAGSIAVAVAIALWLQIPDSHTWEFALSVLTGIAIVLATLWLKATILRRIRIGQAATPKSMAILVPWIAVFWILVHLIQLLTIHVVERAGFWNSRLSARQRTLFTEPRLESWQNDAISTLLWFVLPGLLLPLIIETVSSGTLKTAARVYRRWQLWLTVGVATTLGGWLTGKLTTWHPSETVHGELLSAIARLSLLYALLLAIALIALAIISNQLARSATRQD</sequence>
<dbReference type="AlphaFoldDB" id="A0A1I6LPE5"/>
<evidence type="ECO:0000313" key="3">
    <source>
        <dbReference type="Proteomes" id="UP000199024"/>
    </source>
</evidence>
<feature type="transmembrane region" description="Helical" evidence="1">
    <location>
        <begin position="76"/>
        <end position="99"/>
    </location>
</feature>
<accession>A0A1I6LPE5</accession>
<dbReference type="EMBL" id="FOZL01000001">
    <property type="protein sequence ID" value="SFS05150.1"/>
    <property type="molecule type" value="Genomic_DNA"/>
</dbReference>
<protein>
    <submittedName>
        <fullName evidence="2">Uncharacterized protein</fullName>
    </submittedName>
</protein>
<organism evidence="2 3">
    <name type="scientific">Granulicella pectinivorans</name>
    <dbReference type="NCBI Taxonomy" id="474950"/>
    <lineage>
        <taxon>Bacteria</taxon>
        <taxon>Pseudomonadati</taxon>
        <taxon>Acidobacteriota</taxon>
        <taxon>Terriglobia</taxon>
        <taxon>Terriglobales</taxon>
        <taxon>Acidobacteriaceae</taxon>
        <taxon>Granulicella</taxon>
    </lineage>
</organism>
<keyword evidence="1" id="KW-0812">Transmembrane</keyword>
<gene>
    <name evidence="2" type="ORF">SAMN05421771_1041</name>
</gene>
<feature type="transmembrane region" description="Helical" evidence="1">
    <location>
        <begin position="133"/>
        <end position="153"/>
    </location>
</feature>
<name>A0A1I6LPE5_9BACT</name>